<sequence length="157" mass="16947">MNSSSSRLDDWLLSPPRKWLMPRPPRSVPTPLSAPFLSRIADGGLSNVRNLADYAPALEGNDATAGLVSDAWFRREAICTHGGRWLNSDWIWATTSGGVPAGILRGNGGQTRDISRWTCLHKGRPGRVHGGGSRGRDLSGGKSKDDGGGRGMHYNDR</sequence>
<keyword evidence="2" id="KW-1185">Reference proteome</keyword>
<organism evidence="1 2">
    <name type="scientific">Auriscalpium vulgare</name>
    <dbReference type="NCBI Taxonomy" id="40419"/>
    <lineage>
        <taxon>Eukaryota</taxon>
        <taxon>Fungi</taxon>
        <taxon>Dikarya</taxon>
        <taxon>Basidiomycota</taxon>
        <taxon>Agaricomycotina</taxon>
        <taxon>Agaricomycetes</taxon>
        <taxon>Russulales</taxon>
        <taxon>Auriscalpiaceae</taxon>
        <taxon>Auriscalpium</taxon>
    </lineage>
</organism>
<proteinExistence type="predicted"/>
<protein>
    <submittedName>
        <fullName evidence="1">Uncharacterized protein</fullName>
    </submittedName>
</protein>
<accession>A0ACB8RZK2</accession>
<dbReference type="Proteomes" id="UP000814033">
    <property type="component" value="Unassembled WGS sequence"/>
</dbReference>
<reference evidence="1" key="2">
    <citation type="journal article" date="2022" name="New Phytol.">
        <title>Evolutionary transition to the ectomycorrhizal habit in the genomes of a hyperdiverse lineage of mushroom-forming fungi.</title>
        <authorList>
            <person name="Looney B."/>
            <person name="Miyauchi S."/>
            <person name="Morin E."/>
            <person name="Drula E."/>
            <person name="Courty P.E."/>
            <person name="Kohler A."/>
            <person name="Kuo A."/>
            <person name="LaButti K."/>
            <person name="Pangilinan J."/>
            <person name="Lipzen A."/>
            <person name="Riley R."/>
            <person name="Andreopoulos W."/>
            <person name="He G."/>
            <person name="Johnson J."/>
            <person name="Nolan M."/>
            <person name="Tritt A."/>
            <person name="Barry K.W."/>
            <person name="Grigoriev I.V."/>
            <person name="Nagy L.G."/>
            <person name="Hibbett D."/>
            <person name="Henrissat B."/>
            <person name="Matheny P.B."/>
            <person name="Labbe J."/>
            <person name="Martin F.M."/>
        </authorList>
    </citation>
    <scope>NUCLEOTIDE SEQUENCE</scope>
    <source>
        <strain evidence="1">FP105234-sp</strain>
    </source>
</reference>
<evidence type="ECO:0000313" key="1">
    <source>
        <dbReference type="EMBL" id="KAI0049322.1"/>
    </source>
</evidence>
<reference evidence="1" key="1">
    <citation type="submission" date="2021-02" db="EMBL/GenBank/DDBJ databases">
        <authorList>
            <consortium name="DOE Joint Genome Institute"/>
            <person name="Ahrendt S."/>
            <person name="Looney B.P."/>
            <person name="Miyauchi S."/>
            <person name="Morin E."/>
            <person name="Drula E."/>
            <person name="Courty P.E."/>
            <person name="Chicoki N."/>
            <person name="Fauchery L."/>
            <person name="Kohler A."/>
            <person name="Kuo A."/>
            <person name="Labutti K."/>
            <person name="Pangilinan J."/>
            <person name="Lipzen A."/>
            <person name="Riley R."/>
            <person name="Andreopoulos W."/>
            <person name="He G."/>
            <person name="Johnson J."/>
            <person name="Barry K.W."/>
            <person name="Grigoriev I.V."/>
            <person name="Nagy L."/>
            <person name="Hibbett D."/>
            <person name="Henrissat B."/>
            <person name="Matheny P.B."/>
            <person name="Labbe J."/>
            <person name="Martin F."/>
        </authorList>
    </citation>
    <scope>NUCLEOTIDE SEQUENCE</scope>
    <source>
        <strain evidence="1">FP105234-sp</strain>
    </source>
</reference>
<evidence type="ECO:0000313" key="2">
    <source>
        <dbReference type="Proteomes" id="UP000814033"/>
    </source>
</evidence>
<gene>
    <name evidence="1" type="ORF">FA95DRAFT_890424</name>
</gene>
<name>A0ACB8RZK2_9AGAM</name>
<comment type="caution">
    <text evidence="1">The sequence shown here is derived from an EMBL/GenBank/DDBJ whole genome shotgun (WGS) entry which is preliminary data.</text>
</comment>
<dbReference type="EMBL" id="MU275874">
    <property type="protein sequence ID" value="KAI0049322.1"/>
    <property type="molecule type" value="Genomic_DNA"/>
</dbReference>